<dbReference type="STRING" id="401625.A0A0P1B926"/>
<feature type="transmembrane region" description="Helical" evidence="2">
    <location>
        <begin position="66"/>
        <end position="89"/>
    </location>
</feature>
<evidence type="ECO:0000256" key="2">
    <source>
        <dbReference type="SAM" id="Phobius"/>
    </source>
</evidence>
<protein>
    <submittedName>
        <fullName evidence="3">Actin cortical patch SUR7/pH-response regulator PalI</fullName>
    </submittedName>
</protein>
<sequence>MPLLSRLSSLSPKRFNPNSSFRRFDTDSDRYYPHPHHAHSSSTAGQGPISILMSKLGMLHASENKWVQFTLAWLPVALALANWIIQLLVSIGLPTILSIDFLRFDLSFAQFSIFGIWTICTGTPEETLFDGTVINPASFSCPRSSLGWKDTTYSTIVEVFFGTEGSGLPKALVVHPLSCAFSFFALISLLVGVQKPNLSAPLLVCITFLLTLVAFIIDLAIFVPAHRRLSDPTAINTLGQAVIDVRYGAAFWLTLVTLILSALMLLLVLSAHKSRRRQRNISAGGWSYEMDKPLTSSDREAGASAGLGLGFSGSSATATRAERGDAAGGNSSLHSLSRNPSRTTASTPTAFGKSSSAHGGRHSRNASSNLNLEHDAAAVASEDLEGALDQEVDYGSRGRRKALEKLEDKDKDE</sequence>
<dbReference type="OrthoDB" id="2354757at2759"/>
<dbReference type="InterPro" id="IPR051380">
    <property type="entry name" value="pH-response_reg_palI/RIM9"/>
</dbReference>
<name>A0A0P1B926_9BASI</name>
<organism evidence="3 4">
    <name type="scientific">Ceraceosorus bombacis</name>
    <dbReference type="NCBI Taxonomy" id="401625"/>
    <lineage>
        <taxon>Eukaryota</taxon>
        <taxon>Fungi</taxon>
        <taxon>Dikarya</taxon>
        <taxon>Basidiomycota</taxon>
        <taxon>Ustilaginomycotina</taxon>
        <taxon>Exobasidiomycetes</taxon>
        <taxon>Ceraceosorales</taxon>
        <taxon>Ceraceosoraceae</taxon>
        <taxon>Ceraceosorus</taxon>
    </lineage>
</organism>
<feature type="transmembrane region" description="Helical" evidence="2">
    <location>
        <begin position="200"/>
        <end position="225"/>
    </location>
</feature>
<feature type="transmembrane region" description="Helical" evidence="2">
    <location>
        <begin position="245"/>
        <end position="269"/>
    </location>
</feature>
<keyword evidence="2" id="KW-1133">Transmembrane helix</keyword>
<dbReference type="Proteomes" id="UP000054845">
    <property type="component" value="Unassembled WGS sequence"/>
</dbReference>
<feature type="transmembrane region" description="Helical" evidence="2">
    <location>
        <begin position="173"/>
        <end position="193"/>
    </location>
</feature>
<evidence type="ECO:0000313" key="4">
    <source>
        <dbReference type="Proteomes" id="UP000054845"/>
    </source>
</evidence>
<dbReference type="GO" id="GO:0035838">
    <property type="term" value="C:growing cell tip"/>
    <property type="evidence" value="ECO:0007669"/>
    <property type="project" value="TreeGrafter"/>
</dbReference>
<accession>A0A0P1B926</accession>
<feature type="region of interest" description="Disordered" evidence="1">
    <location>
        <begin position="318"/>
        <end position="374"/>
    </location>
</feature>
<evidence type="ECO:0000313" key="3">
    <source>
        <dbReference type="EMBL" id="CEH12043.1"/>
    </source>
</evidence>
<dbReference type="PANTHER" id="PTHR28013">
    <property type="entry name" value="PROTEIN DCV1-RELATED"/>
    <property type="match status" value="1"/>
</dbReference>
<dbReference type="GO" id="GO:0005886">
    <property type="term" value="C:plasma membrane"/>
    <property type="evidence" value="ECO:0007669"/>
    <property type="project" value="InterPro"/>
</dbReference>
<evidence type="ECO:0000256" key="1">
    <source>
        <dbReference type="SAM" id="MobiDB-lite"/>
    </source>
</evidence>
<keyword evidence="2" id="KW-0472">Membrane</keyword>
<dbReference type="GO" id="GO:0032153">
    <property type="term" value="C:cell division site"/>
    <property type="evidence" value="ECO:0007669"/>
    <property type="project" value="TreeGrafter"/>
</dbReference>
<proteinExistence type="predicted"/>
<keyword evidence="2" id="KW-0812">Transmembrane</keyword>
<feature type="compositionally biased region" description="Polar residues" evidence="1">
    <location>
        <begin position="329"/>
        <end position="357"/>
    </location>
</feature>
<dbReference type="Gene3D" id="1.20.140.150">
    <property type="match status" value="1"/>
</dbReference>
<dbReference type="Pfam" id="PF06687">
    <property type="entry name" value="SUR7"/>
    <property type="match status" value="1"/>
</dbReference>
<keyword evidence="4" id="KW-1185">Reference proteome</keyword>
<dbReference type="EMBL" id="CCYA01000118">
    <property type="protein sequence ID" value="CEH12043.1"/>
    <property type="molecule type" value="Genomic_DNA"/>
</dbReference>
<dbReference type="PANTHER" id="PTHR28013:SF4">
    <property type="entry name" value="MARVEL DOMAIN-CONTAINING PROTEIN"/>
    <property type="match status" value="1"/>
</dbReference>
<dbReference type="AlphaFoldDB" id="A0A0P1B926"/>
<reference evidence="3 4" key="1">
    <citation type="submission" date="2014-09" db="EMBL/GenBank/DDBJ databases">
        <authorList>
            <person name="Magalhaes I.L.F."/>
            <person name="Oliveira U."/>
            <person name="Santos F.R."/>
            <person name="Vidigal T.H.D.A."/>
            <person name="Brescovit A.D."/>
            <person name="Santos A.J."/>
        </authorList>
    </citation>
    <scope>NUCLEOTIDE SEQUENCE [LARGE SCALE GENOMIC DNA]</scope>
</reference>
<dbReference type="InterPro" id="IPR009571">
    <property type="entry name" value="SUR7/Rim9-like_fungi"/>
</dbReference>